<dbReference type="SUPFAM" id="SSF50494">
    <property type="entry name" value="Trypsin-like serine proteases"/>
    <property type="match status" value="1"/>
</dbReference>
<sequence>MAFGSPLFGTARRRGTALRRRRAVLVLCCAALAAGSTNIPASAAPPPLPPRLVEALQRDLGIDADEYARRVDTAHRLSDYAKIARIAHPAAFAGVRMDGGRGIVSLTDEVSAVPARATAEAAGFTVETVAASEATLRDRRAGFERWLAGQPGAVGESIFGYGIDSARNELVVRVAEGTQLPIEAGLVRAMASAMPQASPDSAAEDVQSIAAGEPAEPVVGGGQAYAFEVDGEIHRCSFGFNATDAAGSALNITAGHCDPENVVARSKRTGEPGRIFTVRGTSDKRYVPGEKARLGDEFGHFEVSSFAPHDYGILRLDDAVAPRFRNNLVSTGQLSPPTPSFVPPFLDTGSGNSGSASENPGEAGGVLRITGTTDPVAGAVVCKAGFRSGYSCGVILASDQVARVKGKPGQTDAPVQLDNMFITTLCGHPGDSGGPIMAGTEAVGITSSILSNTTPLDGTCGHVPVLFGQPIGPVLRDHPGVKVRTS</sequence>
<dbReference type="InterPro" id="IPR043504">
    <property type="entry name" value="Peptidase_S1_PA_chymotrypsin"/>
</dbReference>
<dbReference type="Proteomes" id="UP000247569">
    <property type="component" value="Unassembled WGS sequence"/>
</dbReference>
<evidence type="ECO:0000256" key="1">
    <source>
        <dbReference type="SAM" id="SignalP"/>
    </source>
</evidence>
<proteinExistence type="predicted"/>
<evidence type="ECO:0000313" key="2">
    <source>
        <dbReference type="EMBL" id="PXX66865.1"/>
    </source>
</evidence>
<name>A0A318KAP0_9NOCA</name>
<protein>
    <recommendedName>
        <fullName evidence="4">Trypsin</fullName>
    </recommendedName>
</protein>
<accession>A0A318KAP0</accession>
<dbReference type="CDD" id="cd21112">
    <property type="entry name" value="alphaLP-like"/>
    <property type="match status" value="1"/>
</dbReference>
<feature type="signal peptide" evidence="1">
    <location>
        <begin position="1"/>
        <end position="43"/>
    </location>
</feature>
<dbReference type="GO" id="GO:0004252">
    <property type="term" value="F:serine-type endopeptidase activity"/>
    <property type="evidence" value="ECO:0007669"/>
    <property type="project" value="InterPro"/>
</dbReference>
<dbReference type="InterPro" id="IPR035070">
    <property type="entry name" value="Streptogrisin_prodomain"/>
</dbReference>
<dbReference type="EMBL" id="QJKF01000003">
    <property type="protein sequence ID" value="PXX66865.1"/>
    <property type="molecule type" value="Genomic_DNA"/>
</dbReference>
<evidence type="ECO:0000313" key="3">
    <source>
        <dbReference type="Proteomes" id="UP000247569"/>
    </source>
</evidence>
<dbReference type="Gene3D" id="2.40.10.10">
    <property type="entry name" value="Trypsin-like serine proteases"/>
    <property type="match status" value="2"/>
</dbReference>
<dbReference type="PROSITE" id="PS00134">
    <property type="entry name" value="TRYPSIN_HIS"/>
    <property type="match status" value="1"/>
</dbReference>
<organism evidence="2 3">
    <name type="scientific">Nocardia tenerifensis</name>
    <dbReference type="NCBI Taxonomy" id="228006"/>
    <lineage>
        <taxon>Bacteria</taxon>
        <taxon>Bacillati</taxon>
        <taxon>Actinomycetota</taxon>
        <taxon>Actinomycetes</taxon>
        <taxon>Mycobacteriales</taxon>
        <taxon>Nocardiaceae</taxon>
        <taxon>Nocardia</taxon>
    </lineage>
</organism>
<keyword evidence="3" id="KW-1185">Reference proteome</keyword>
<evidence type="ECO:0008006" key="4">
    <source>
        <dbReference type="Google" id="ProtNLM"/>
    </source>
</evidence>
<comment type="caution">
    <text evidence="2">The sequence shown here is derived from an EMBL/GenBank/DDBJ whole genome shotgun (WGS) entry which is preliminary data.</text>
</comment>
<dbReference type="PROSITE" id="PS00135">
    <property type="entry name" value="TRYPSIN_SER"/>
    <property type="match status" value="1"/>
</dbReference>
<dbReference type="AlphaFoldDB" id="A0A318KAP0"/>
<dbReference type="Gene3D" id="3.30.300.50">
    <property type="match status" value="1"/>
</dbReference>
<dbReference type="InterPro" id="IPR009003">
    <property type="entry name" value="Peptidase_S1_PA"/>
</dbReference>
<feature type="chain" id="PRO_5016455469" description="Trypsin" evidence="1">
    <location>
        <begin position="44"/>
        <end position="486"/>
    </location>
</feature>
<dbReference type="GO" id="GO:0006508">
    <property type="term" value="P:proteolysis"/>
    <property type="evidence" value="ECO:0007669"/>
    <property type="project" value="InterPro"/>
</dbReference>
<dbReference type="InterPro" id="IPR033116">
    <property type="entry name" value="TRYPSIN_SER"/>
</dbReference>
<dbReference type="InterPro" id="IPR018114">
    <property type="entry name" value="TRYPSIN_HIS"/>
</dbReference>
<keyword evidence="1" id="KW-0732">Signal</keyword>
<reference evidence="2 3" key="1">
    <citation type="submission" date="2018-05" db="EMBL/GenBank/DDBJ databases">
        <title>Genomic Encyclopedia of Type Strains, Phase IV (KMG-IV): sequencing the most valuable type-strain genomes for metagenomic binning, comparative biology and taxonomic classification.</title>
        <authorList>
            <person name="Goeker M."/>
        </authorList>
    </citation>
    <scope>NUCLEOTIDE SEQUENCE [LARGE SCALE GENOMIC DNA]</scope>
    <source>
        <strain evidence="2 3">DSM 44704</strain>
    </source>
</reference>
<dbReference type="OrthoDB" id="8781117at2"/>
<gene>
    <name evidence="2" type="ORF">DFR70_103620</name>
</gene>
<dbReference type="RefSeq" id="WP_040730747.1">
    <property type="nucleotide sequence ID" value="NZ_QJKF01000003.1"/>
</dbReference>